<keyword evidence="8" id="KW-0961">Cell wall biogenesis/degradation</keyword>
<keyword evidence="5" id="KW-0378">Hydrolase</keyword>
<dbReference type="EC" id="3.5.1.28" evidence="2"/>
<dbReference type="EMBL" id="BK015189">
    <property type="protein sequence ID" value="DAD95070.1"/>
    <property type="molecule type" value="Genomic_DNA"/>
</dbReference>
<dbReference type="InterPro" id="IPR036505">
    <property type="entry name" value="Amidase/PGRP_sf"/>
</dbReference>
<dbReference type="GO" id="GO:0001897">
    <property type="term" value="P:symbiont-mediated cytolysis of host cell"/>
    <property type="evidence" value="ECO:0007669"/>
    <property type="project" value="UniProtKB-ARBA"/>
</dbReference>
<dbReference type="GO" id="GO:0009254">
    <property type="term" value="P:peptidoglycan turnover"/>
    <property type="evidence" value="ECO:0007669"/>
    <property type="project" value="TreeGrafter"/>
</dbReference>
<dbReference type="PANTHER" id="PTHR30417:SF11">
    <property type="entry name" value="N-ACETYLMURAMOYL-L-ALANINE AMIDASE XLYA"/>
    <property type="match status" value="1"/>
</dbReference>
<dbReference type="GO" id="GO:0008745">
    <property type="term" value="F:N-acetylmuramoyl-L-alanine amidase activity"/>
    <property type="evidence" value="ECO:0007669"/>
    <property type="project" value="UniProtKB-EC"/>
</dbReference>
<name>A0A8S5NK08_9CAUD</name>
<evidence type="ECO:0000256" key="8">
    <source>
        <dbReference type="ARBA" id="ARBA00023316"/>
    </source>
</evidence>
<protein>
    <recommendedName>
        <fullName evidence="2">N-acetylmuramoyl-L-alanine amidase</fullName>
        <ecNumber evidence="2">3.5.1.28</ecNumber>
    </recommendedName>
</protein>
<dbReference type="CDD" id="cd06583">
    <property type="entry name" value="PGRP"/>
    <property type="match status" value="1"/>
</dbReference>
<dbReference type="Gene3D" id="3.40.80.10">
    <property type="entry name" value="Peptidoglycan recognition protein-like"/>
    <property type="match status" value="1"/>
</dbReference>
<evidence type="ECO:0000256" key="2">
    <source>
        <dbReference type="ARBA" id="ARBA00011901"/>
    </source>
</evidence>
<dbReference type="GO" id="GO:0071555">
    <property type="term" value="P:cell wall organization"/>
    <property type="evidence" value="ECO:0007669"/>
    <property type="project" value="UniProtKB-KW"/>
</dbReference>
<evidence type="ECO:0000256" key="3">
    <source>
        <dbReference type="ARBA" id="ARBA00022529"/>
    </source>
</evidence>
<dbReference type="GO" id="GO:0009253">
    <property type="term" value="P:peptidoglycan catabolic process"/>
    <property type="evidence" value="ECO:0007669"/>
    <property type="project" value="InterPro"/>
</dbReference>
<evidence type="ECO:0000259" key="10">
    <source>
        <dbReference type="SMART" id="SM00644"/>
    </source>
</evidence>
<feature type="domain" description="N-acetylmuramoyl-L-alanine amidase" evidence="10">
    <location>
        <begin position="10"/>
        <end position="142"/>
    </location>
</feature>
<dbReference type="PANTHER" id="PTHR30417">
    <property type="entry name" value="N-ACETYLMURAMOYL-L-ALANINE AMIDASE AMID"/>
    <property type="match status" value="1"/>
</dbReference>
<keyword evidence="4" id="KW-0081">Bacteriolytic enzyme</keyword>
<dbReference type="InterPro" id="IPR002502">
    <property type="entry name" value="Amidase_domain"/>
</dbReference>
<accession>A0A8S5NK08</accession>
<feature type="compositionally biased region" description="Polar residues" evidence="9">
    <location>
        <begin position="22"/>
        <end position="38"/>
    </location>
</feature>
<evidence type="ECO:0000256" key="7">
    <source>
        <dbReference type="ARBA" id="ARBA00023287"/>
    </source>
</evidence>
<dbReference type="GO" id="GO:0030420">
    <property type="term" value="P:establishment of competence for transformation"/>
    <property type="evidence" value="ECO:0007669"/>
    <property type="project" value="UniProtKB-KW"/>
</dbReference>
<comment type="catalytic activity">
    <reaction evidence="1">
        <text>Hydrolyzes the link between N-acetylmuramoyl residues and L-amino acid residues in certain cell-wall glycopeptides.</text>
        <dbReference type="EC" id="3.5.1.28"/>
    </reaction>
</comment>
<evidence type="ECO:0000256" key="4">
    <source>
        <dbReference type="ARBA" id="ARBA00022638"/>
    </source>
</evidence>
<dbReference type="SMART" id="SM00644">
    <property type="entry name" value="Ami_2"/>
    <property type="match status" value="1"/>
</dbReference>
<dbReference type="GO" id="GO:0030435">
    <property type="term" value="P:sporulation resulting in formation of a cellular spore"/>
    <property type="evidence" value="ECO:0007669"/>
    <property type="project" value="UniProtKB-KW"/>
</dbReference>
<dbReference type="GO" id="GO:0042742">
    <property type="term" value="P:defense response to bacterium"/>
    <property type="evidence" value="ECO:0007669"/>
    <property type="project" value="UniProtKB-KW"/>
</dbReference>
<keyword evidence="3" id="KW-0929">Antimicrobial</keyword>
<dbReference type="Pfam" id="PF01510">
    <property type="entry name" value="Amidase_2"/>
    <property type="match status" value="1"/>
</dbReference>
<dbReference type="SUPFAM" id="SSF55846">
    <property type="entry name" value="N-acetylmuramoyl-L-alanine amidase-like"/>
    <property type="match status" value="1"/>
</dbReference>
<evidence type="ECO:0000256" key="9">
    <source>
        <dbReference type="SAM" id="MobiDB-lite"/>
    </source>
</evidence>
<evidence type="ECO:0000256" key="1">
    <source>
        <dbReference type="ARBA" id="ARBA00001561"/>
    </source>
</evidence>
<evidence type="ECO:0000256" key="6">
    <source>
        <dbReference type="ARBA" id="ARBA00022969"/>
    </source>
</evidence>
<keyword evidence="6" id="KW-0749">Sporulation</keyword>
<feature type="region of interest" description="Disordered" evidence="9">
    <location>
        <begin position="22"/>
        <end position="42"/>
    </location>
</feature>
<sequence length="221" mass="25948">MEIRRDILKSWHRCRPSGTYDKTSITIHSTGNPASSAQNERDWLDNPSNRREASWHYVVDEKGVIQAIPDEEEAWHCGNTIGNRFSIGLEICEGGDREKTLRNAVNFAVQKMKEYGFTLTDIVRHYDWTGKNCPRILIDKKYIKDGMDWEWFMKEIESRLRKEKEMEKVYNWTLEVPEWGRPTVQKLLDKGYLQGNEKGELELTYAMLKLLVINDRAGLYD</sequence>
<reference evidence="11" key="1">
    <citation type="journal article" date="2021" name="Proc. Natl. Acad. Sci. U.S.A.">
        <title>A Catalog of Tens of Thousands of Viruses from Human Metagenomes Reveals Hidden Associations with Chronic Diseases.</title>
        <authorList>
            <person name="Tisza M.J."/>
            <person name="Buck C.B."/>
        </authorList>
    </citation>
    <scope>NUCLEOTIDE SEQUENCE</scope>
    <source>
        <strain evidence="11">CtVqj4</strain>
    </source>
</reference>
<keyword evidence="7" id="KW-0178">Competence</keyword>
<proteinExistence type="predicted"/>
<dbReference type="InterPro" id="IPR051206">
    <property type="entry name" value="NAMLAA_amidase_2"/>
</dbReference>
<evidence type="ECO:0000256" key="5">
    <source>
        <dbReference type="ARBA" id="ARBA00022801"/>
    </source>
</evidence>
<organism evidence="11">
    <name type="scientific">Siphoviridae sp. ctVqj4</name>
    <dbReference type="NCBI Taxonomy" id="2826359"/>
    <lineage>
        <taxon>Viruses</taxon>
        <taxon>Duplodnaviria</taxon>
        <taxon>Heunggongvirae</taxon>
        <taxon>Uroviricota</taxon>
        <taxon>Caudoviricetes</taxon>
    </lineage>
</organism>
<evidence type="ECO:0000313" key="11">
    <source>
        <dbReference type="EMBL" id="DAD95070.1"/>
    </source>
</evidence>